<gene>
    <name evidence="2" type="ORF">GCM10010994_03560</name>
</gene>
<organism evidence="2 3">
    <name type="scientific">Chelatococcus reniformis</name>
    <dbReference type="NCBI Taxonomy" id="1494448"/>
    <lineage>
        <taxon>Bacteria</taxon>
        <taxon>Pseudomonadati</taxon>
        <taxon>Pseudomonadota</taxon>
        <taxon>Alphaproteobacteria</taxon>
        <taxon>Hyphomicrobiales</taxon>
        <taxon>Chelatococcaceae</taxon>
        <taxon>Chelatococcus</taxon>
    </lineage>
</organism>
<dbReference type="AlphaFoldDB" id="A0A916TXQ3"/>
<evidence type="ECO:0000313" key="3">
    <source>
        <dbReference type="Proteomes" id="UP000637002"/>
    </source>
</evidence>
<feature type="region of interest" description="Disordered" evidence="1">
    <location>
        <begin position="109"/>
        <end position="129"/>
    </location>
</feature>
<evidence type="ECO:0000256" key="1">
    <source>
        <dbReference type="SAM" id="MobiDB-lite"/>
    </source>
</evidence>
<dbReference type="Proteomes" id="UP000637002">
    <property type="component" value="Unassembled WGS sequence"/>
</dbReference>
<sequence>MQQRIGRDCYWRTLAHFELNGRDIGPDVVRAGQALPFVRYSREYVPHAAGARSAKADVGRAISCRHSFVSLRVRATFSPAESGEPSKGNGGEAVRIWRTLSLLEFNGVPRDGRREAGPCPSGRGGSLHC</sequence>
<proteinExistence type="predicted"/>
<accession>A0A916TXQ3</accession>
<keyword evidence="3" id="KW-1185">Reference proteome</keyword>
<dbReference type="EMBL" id="BMGG01000001">
    <property type="protein sequence ID" value="GGC47678.1"/>
    <property type="molecule type" value="Genomic_DNA"/>
</dbReference>
<name>A0A916TXQ3_9HYPH</name>
<protein>
    <submittedName>
        <fullName evidence="2">Uncharacterized protein</fullName>
    </submittedName>
</protein>
<reference evidence="2" key="1">
    <citation type="journal article" date="2014" name="Int. J. Syst. Evol. Microbiol.">
        <title>Complete genome sequence of Corynebacterium casei LMG S-19264T (=DSM 44701T), isolated from a smear-ripened cheese.</title>
        <authorList>
            <consortium name="US DOE Joint Genome Institute (JGI-PGF)"/>
            <person name="Walter F."/>
            <person name="Albersmeier A."/>
            <person name="Kalinowski J."/>
            <person name="Ruckert C."/>
        </authorList>
    </citation>
    <scope>NUCLEOTIDE SEQUENCE</scope>
    <source>
        <strain evidence="2">CGMCC 1.12919</strain>
    </source>
</reference>
<reference evidence="2" key="2">
    <citation type="submission" date="2020-09" db="EMBL/GenBank/DDBJ databases">
        <authorList>
            <person name="Sun Q."/>
            <person name="Zhou Y."/>
        </authorList>
    </citation>
    <scope>NUCLEOTIDE SEQUENCE</scope>
    <source>
        <strain evidence="2">CGMCC 1.12919</strain>
    </source>
</reference>
<evidence type="ECO:0000313" key="2">
    <source>
        <dbReference type="EMBL" id="GGC47678.1"/>
    </source>
</evidence>
<comment type="caution">
    <text evidence="2">The sequence shown here is derived from an EMBL/GenBank/DDBJ whole genome shotgun (WGS) entry which is preliminary data.</text>
</comment>